<name>A0A9X1X1U4_9SPHI</name>
<dbReference type="SMART" id="SM00448">
    <property type="entry name" value="REC"/>
    <property type="match status" value="1"/>
</dbReference>
<dbReference type="EMBL" id="JALJEJ010000003">
    <property type="protein sequence ID" value="MCJ8209604.1"/>
    <property type="molecule type" value="Genomic_DNA"/>
</dbReference>
<feature type="domain" description="HTH LytTR-type" evidence="3">
    <location>
        <begin position="137"/>
        <end position="236"/>
    </location>
</feature>
<dbReference type="InterPro" id="IPR011006">
    <property type="entry name" value="CheY-like_superfamily"/>
</dbReference>
<dbReference type="PANTHER" id="PTHR37299">
    <property type="entry name" value="TRANSCRIPTIONAL REGULATOR-RELATED"/>
    <property type="match status" value="1"/>
</dbReference>
<dbReference type="Proteomes" id="UP001139450">
    <property type="component" value="Unassembled WGS sequence"/>
</dbReference>
<dbReference type="GO" id="GO:0000156">
    <property type="term" value="F:phosphorelay response regulator activity"/>
    <property type="evidence" value="ECO:0007669"/>
    <property type="project" value="InterPro"/>
</dbReference>
<dbReference type="RefSeq" id="WP_245129440.1">
    <property type="nucleotide sequence ID" value="NZ_JALJEJ010000003.1"/>
</dbReference>
<dbReference type="Pfam" id="PF00072">
    <property type="entry name" value="Response_reg"/>
    <property type="match status" value="1"/>
</dbReference>
<keyword evidence="1" id="KW-0597">Phosphoprotein</keyword>
<accession>A0A9X1X1U4</accession>
<organism evidence="4 5">
    <name type="scientific">Mucilaginibacter straminoryzae</name>
    <dbReference type="NCBI Taxonomy" id="2932774"/>
    <lineage>
        <taxon>Bacteria</taxon>
        <taxon>Pseudomonadati</taxon>
        <taxon>Bacteroidota</taxon>
        <taxon>Sphingobacteriia</taxon>
        <taxon>Sphingobacteriales</taxon>
        <taxon>Sphingobacteriaceae</taxon>
        <taxon>Mucilaginibacter</taxon>
    </lineage>
</organism>
<dbReference type="Pfam" id="PF04397">
    <property type="entry name" value="LytTR"/>
    <property type="match status" value="1"/>
</dbReference>
<dbReference type="PROSITE" id="PS50930">
    <property type="entry name" value="HTH_LYTTR"/>
    <property type="match status" value="1"/>
</dbReference>
<evidence type="ECO:0000313" key="4">
    <source>
        <dbReference type="EMBL" id="MCJ8209604.1"/>
    </source>
</evidence>
<dbReference type="GO" id="GO:0003677">
    <property type="term" value="F:DNA binding"/>
    <property type="evidence" value="ECO:0007669"/>
    <property type="project" value="InterPro"/>
</dbReference>
<evidence type="ECO:0000313" key="5">
    <source>
        <dbReference type="Proteomes" id="UP001139450"/>
    </source>
</evidence>
<proteinExistence type="predicted"/>
<dbReference type="Gene3D" id="3.40.50.2300">
    <property type="match status" value="1"/>
</dbReference>
<dbReference type="SMART" id="SM00850">
    <property type="entry name" value="LytTR"/>
    <property type="match status" value="1"/>
</dbReference>
<dbReference type="AlphaFoldDB" id="A0A9X1X1U4"/>
<keyword evidence="5" id="KW-1185">Reference proteome</keyword>
<evidence type="ECO:0000259" key="3">
    <source>
        <dbReference type="PROSITE" id="PS50930"/>
    </source>
</evidence>
<reference evidence="4" key="1">
    <citation type="submission" date="2022-04" db="EMBL/GenBank/DDBJ databases">
        <title>Mucilaginibacter sp. RS28 isolated from freshwater.</title>
        <authorList>
            <person name="Ko S.-R."/>
        </authorList>
    </citation>
    <scope>NUCLEOTIDE SEQUENCE</scope>
    <source>
        <strain evidence="4">RS28</strain>
    </source>
</reference>
<dbReference type="SUPFAM" id="SSF52172">
    <property type="entry name" value="CheY-like"/>
    <property type="match status" value="1"/>
</dbReference>
<dbReference type="PROSITE" id="PS50110">
    <property type="entry name" value="RESPONSE_REGULATORY"/>
    <property type="match status" value="1"/>
</dbReference>
<dbReference type="InterPro" id="IPR046947">
    <property type="entry name" value="LytR-like"/>
</dbReference>
<dbReference type="InterPro" id="IPR001789">
    <property type="entry name" value="Sig_transdc_resp-reg_receiver"/>
</dbReference>
<sequence length="240" mass="27361">MRTIIIDDEPLALELLADNIRNVDGLELVGEFTNASTAAQFLTAEKVDLIFCDIQMPGINGIQLVKSLTRKPLVVFVTAYQEFAIDGFELDVIDYLLKPVATERFLKACNKALQLHHLQKQSAPPIATPDGDRKHLFVYADYNLIKIRHQDIIYIEGVKDYVKLHVQNLPKPVLTRITFKALEEQLPAHEFFRVHKSYLVNVEHVQSVRRGMIKLTADTVPYSDNYRENVDRMTGKSDAI</sequence>
<feature type="modified residue" description="4-aspartylphosphate" evidence="1">
    <location>
        <position position="53"/>
    </location>
</feature>
<dbReference type="InterPro" id="IPR007492">
    <property type="entry name" value="LytTR_DNA-bd_dom"/>
</dbReference>
<protein>
    <submittedName>
        <fullName evidence="4">Response regulator transcription factor</fullName>
    </submittedName>
</protein>
<dbReference type="PANTHER" id="PTHR37299:SF1">
    <property type="entry name" value="STAGE 0 SPORULATION PROTEIN A HOMOLOG"/>
    <property type="match status" value="1"/>
</dbReference>
<dbReference type="Gene3D" id="2.40.50.1020">
    <property type="entry name" value="LytTr DNA-binding domain"/>
    <property type="match status" value="1"/>
</dbReference>
<comment type="caution">
    <text evidence="4">The sequence shown here is derived from an EMBL/GenBank/DDBJ whole genome shotgun (WGS) entry which is preliminary data.</text>
</comment>
<gene>
    <name evidence="4" type="ORF">MUY27_07775</name>
</gene>
<evidence type="ECO:0000256" key="1">
    <source>
        <dbReference type="PROSITE-ProRule" id="PRU00169"/>
    </source>
</evidence>
<feature type="domain" description="Response regulatory" evidence="2">
    <location>
        <begin position="2"/>
        <end position="113"/>
    </location>
</feature>
<evidence type="ECO:0000259" key="2">
    <source>
        <dbReference type="PROSITE" id="PS50110"/>
    </source>
</evidence>